<reference evidence="2" key="1">
    <citation type="submission" date="2023-08" db="EMBL/GenBank/DDBJ databases">
        <title>Genomic characterization of piscicolin 126 produced by Carnobacterium maltaromaticum CM22 strain isolated from salmon (Salmo salar).</title>
        <authorList>
            <person name="Gonzalez-Gragera E."/>
            <person name="Garcia-Lopez J.D."/>
            <person name="Teso-Perez C."/>
            <person name="Gimenez-Hernandez I."/>
            <person name="Peralta-Sanchez J.M."/>
            <person name="Valdivia E."/>
            <person name="Montalban-Lopez M."/>
            <person name="Martin-Platero A.M."/>
            <person name="Banos A."/>
            <person name="Martinez-Bueno M."/>
        </authorList>
    </citation>
    <scope>NUCLEOTIDE SEQUENCE</scope>
    <source>
        <strain evidence="2">CM22</strain>
    </source>
</reference>
<sequence length="254" mass="29491">MSQLMTKPAVSTIDSREVAEMVSKQHKELLRDIRKYASVLTSAGLRSLDYFIPSEYLDVKKEIRPCYELTIIGCDLVANKLIGEKGILFTAQYAKRFREMEENERNSTIKVHLPSYPEALRLYADEMERNSQLSIKNQEQAVLIESYEPKVNYLNEILQSKSTLNITQIAADYDLTAQELNKILHEEKIQKKSGNQWVLCKKYFGQGYVKSDTYSFSHKNGNRDVSLHTKWTQKGRMLIHEILKERTIYAILDK</sequence>
<feature type="domain" description="Antirepressor protein C-terminal" evidence="1">
    <location>
        <begin position="144"/>
        <end position="245"/>
    </location>
</feature>
<evidence type="ECO:0000259" key="1">
    <source>
        <dbReference type="Pfam" id="PF03374"/>
    </source>
</evidence>
<evidence type="ECO:0000313" key="3">
    <source>
        <dbReference type="Proteomes" id="UP001290462"/>
    </source>
</evidence>
<dbReference type="Proteomes" id="UP001290462">
    <property type="component" value="Unassembled WGS sequence"/>
</dbReference>
<dbReference type="InterPro" id="IPR005039">
    <property type="entry name" value="Ant_C"/>
</dbReference>
<comment type="caution">
    <text evidence="2">The sequence shown here is derived from an EMBL/GenBank/DDBJ whole genome shotgun (WGS) entry which is preliminary data.</text>
</comment>
<gene>
    <name evidence="2" type="ORF">RAK27_05345</name>
</gene>
<dbReference type="InterPro" id="IPR014054">
    <property type="entry name" value="Phage_regulatory_Rha"/>
</dbReference>
<evidence type="ECO:0000313" key="2">
    <source>
        <dbReference type="EMBL" id="MDZ5758078.1"/>
    </source>
</evidence>
<dbReference type="EMBL" id="JAVBVO010000003">
    <property type="protein sequence ID" value="MDZ5758078.1"/>
    <property type="molecule type" value="Genomic_DNA"/>
</dbReference>
<protein>
    <submittedName>
        <fullName evidence="2">Phage antirepressor KilAC domain-containing protein</fullName>
    </submittedName>
</protein>
<dbReference type="Pfam" id="PF03374">
    <property type="entry name" value="ANT"/>
    <property type="match status" value="1"/>
</dbReference>
<organism evidence="2 3">
    <name type="scientific">Carnobacterium maltaromaticum</name>
    <name type="common">Carnobacterium piscicola</name>
    <dbReference type="NCBI Taxonomy" id="2751"/>
    <lineage>
        <taxon>Bacteria</taxon>
        <taxon>Bacillati</taxon>
        <taxon>Bacillota</taxon>
        <taxon>Bacilli</taxon>
        <taxon>Lactobacillales</taxon>
        <taxon>Carnobacteriaceae</taxon>
        <taxon>Carnobacterium</taxon>
    </lineage>
</organism>
<name>A0AAW9JR57_CARML</name>
<proteinExistence type="predicted"/>
<dbReference type="Pfam" id="PF09669">
    <property type="entry name" value="Phage_pRha"/>
    <property type="match status" value="1"/>
</dbReference>
<dbReference type="GO" id="GO:0003677">
    <property type="term" value="F:DNA binding"/>
    <property type="evidence" value="ECO:0007669"/>
    <property type="project" value="InterPro"/>
</dbReference>
<dbReference type="NCBIfam" id="TIGR02681">
    <property type="entry name" value="phage_pRha"/>
    <property type="match status" value="1"/>
</dbReference>
<dbReference type="AlphaFoldDB" id="A0AAW9JR57"/>
<dbReference type="RefSeq" id="WP_322808654.1">
    <property type="nucleotide sequence ID" value="NZ_JAVBVO010000003.1"/>
</dbReference>
<accession>A0AAW9JR57</accession>